<sequence length="255" mass="28519">MASPVPEKFQPLHNFLPTHLNWKNHRSSRSRFAGEAASSFPPLRSHTHAPSSPHRRSNSPANASGRPSPPTKQSMIRDNNNNWKRSNEISIRFLESSKQHDASDEVNHSSSPTDHSVPVKAVDDESSPKTWNLRPRRLPVSHKQSAGGFPTIGTSRLQENKQLPELNNNCNSDPRTAQLPTISIALSRGEIEDDVLFLTGSKPSRRSKKRPRVVQKQLDNLFPGLWLDSINVDSYKVLETASKVWMGSYGAYCSL</sequence>
<dbReference type="PANTHER" id="PTHR33130">
    <property type="entry name" value="PUTATIVE (DUF1639)-RELATED"/>
    <property type="match status" value="1"/>
</dbReference>
<reference evidence="2 3" key="1">
    <citation type="submission" date="2019-05" db="EMBL/GenBank/DDBJ databases">
        <title>Mikania micrantha, genome provides insights into the molecular mechanism of rapid growth.</title>
        <authorList>
            <person name="Liu B."/>
        </authorList>
    </citation>
    <scope>NUCLEOTIDE SEQUENCE [LARGE SCALE GENOMIC DNA]</scope>
    <source>
        <strain evidence="2">NLD-2019</strain>
        <tissue evidence="2">Leaf</tissue>
    </source>
</reference>
<evidence type="ECO:0000313" key="2">
    <source>
        <dbReference type="EMBL" id="KAD4982541.1"/>
    </source>
</evidence>
<feature type="compositionally biased region" description="Polar residues" evidence="1">
    <location>
        <begin position="71"/>
        <end position="83"/>
    </location>
</feature>
<evidence type="ECO:0000313" key="3">
    <source>
        <dbReference type="Proteomes" id="UP000326396"/>
    </source>
</evidence>
<dbReference type="EMBL" id="SZYD01000010">
    <property type="protein sequence ID" value="KAD4982541.1"/>
    <property type="molecule type" value="Genomic_DNA"/>
</dbReference>
<keyword evidence="3" id="KW-1185">Reference proteome</keyword>
<dbReference type="InterPro" id="IPR012438">
    <property type="entry name" value="DUF1639"/>
</dbReference>
<feature type="compositionally biased region" description="Basic and acidic residues" evidence="1">
    <location>
        <begin position="97"/>
        <end position="107"/>
    </location>
</feature>
<evidence type="ECO:0000256" key="1">
    <source>
        <dbReference type="SAM" id="MobiDB-lite"/>
    </source>
</evidence>
<dbReference type="PANTHER" id="PTHR33130:SF83">
    <property type="entry name" value="DUF1639 FAMILY PROTEIN"/>
    <property type="match status" value="1"/>
</dbReference>
<feature type="region of interest" description="Disordered" evidence="1">
    <location>
        <begin position="97"/>
        <end position="133"/>
    </location>
</feature>
<dbReference type="Proteomes" id="UP000326396">
    <property type="component" value="Linkage Group LG18"/>
</dbReference>
<organism evidence="2 3">
    <name type="scientific">Mikania micrantha</name>
    <name type="common">bitter vine</name>
    <dbReference type="NCBI Taxonomy" id="192012"/>
    <lineage>
        <taxon>Eukaryota</taxon>
        <taxon>Viridiplantae</taxon>
        <taxon>Streptophyta</taxon>
        <taxon>Embryophyta</taxon>
        <taxon>Tracheophyta</taxon>
        <taxon>Spermatophyta</taxon>
        <taxon>Magnoliopsida</taxon>
        <taxon>eudicotyledons</taxon>
        <taxon>Gunneridae</taxon>
        <taxon>Pentapetalae</taxon>
        <taxon>asterids</taxon>
        <taxon>campanulids</taxon>
        <taxon>Asterales</taxon>
        <taxon>Asteraceae</taxon>
        <taxon>Asteroideae</taxon>
        <taxon>Heliantheae alliance</taxon>
        <taxon>Eupatorieae</taxon>
        <taxon>Mikania</taxon>
    </lineage>
</organism>
<comment type="caution">
    <text evidence="2">The sequence shown here is derived from an EMBL/GenBank/DDBJ whole genome shotgun (WGS) entry which is preliminary data.</text>
</comment>
<accession>A0A5N6NMI9</accession>
<name>A0A5N6NMI9_9ASTR</name>
<proteinExistence type="predicted"/>
<gene>
    <name evidence="2" type="ORF">E3N88_19212</name>
</gene>
<dbReference type="OrthoDB" id="769821at2759"/>
<protein>
    <submittedName>
        <fullName evidence="2">Uncharacterized protein</fullName>
    </submittedName>
</protein>
<feature type="region of interest" description="Disordered" evidence="1">
    <location>
        <begin position="27"/>
        <end position="83"/>
    </location>
</feature>
<dbReference type="AlphaFoldDB" id="A0A5N6NMI9"/>
<dbReference type="Pfam" id="PF07797">
    <property type="entry name" value="DUF1639"/>
    <property type="match status" value="1"/>
</dbReference>